<dbReference type="AlphaFoldDB" id="A0A2N0NTY1"/>
<reference evidence="1 2" key="2">
    <citation type="submission" date="2017-09" db="EMBL/GenBank/DDBJ databases">
        <title>Extensive intraspecific genome diversity in a model arbuscular mycorrhizal fungus.</title>
        <authorList>
            <person name="Chen E.C."/>
            <person name="Morin E."/>
            <person name="Beaudet D."/>
            <person name="Noel J."/>
            <person name="Ndikumana S."/>
            <person name="Charron P."/>
            <person name="St-Onge C."/>
            <person name="Giorgi J."/>
            <person name="Grigoriev I.V."/>
            <person name="Roux C."/>
            <person name="Martin F.M."/>
            <person name="Corradi N."/>
        </authorList>
    </citation>
    <scope>NUCLEOTIDE SEQUENCE [LARGE SCALE GENOMIC DNA]</scope>
    <source>
        <strain evidence="1 2">A5</strain>
    </source>
</reference>
<accession>A0A2N0NTY1</accession>
<name>A0A2N0NTY1_9GLOM</name>
<reference evidence="1 2" key="1">
    <citation type="submission" date="2016-04" db="EMBL/GenBank/DDBJ databases">
        <title>Genome analyses suggest a sexual origin of heterokaryosis in a supposedly ancient asexual fungus.</title>
        <authorList>
            <person name="Ropars J."/>
            <person name="Sedzielewska K."/>
            <person name="Noel J."/>
            <person name="Charron P."/>
            <person name="Farinelli L."/>
            <person name="Marton T."/>
            <person name="Kruger M."/>
            <person name="Pelin A."/>
            <person name="Brachmann A."/>
            <person name="Corradi N."/>
        </authorList>
    </citation>
    <scope>NUCLEOTIDE SEQUENCE [LARGE SCALE GENOMIC DNA]</scope>
    <source>
        <strain evidence="1 2">A5</strain>
    </source>
</reference>
<protein>
    <submittedName>
        <fullName evidence="1">Uncharacterized protein</fullName>
    </submittedName>
</protein>
<dbReference type="Proteomes" id="UP000232722">
    <property type="component" value="Unassembled WGS sequence"/>
</dbReference>
<evidence type="ECO:0000313" key="2">
    <source>
        <dbReference type="Proteomes" id="UP000232722"/>
    </source>
</evidence>
<proteinExistence type="predicted"/>
<dbReference type="EMBL" id="LLXJ01002851">
    <property type="protein sequence ID" value="PKB98034.1"/>
    <property type="molecule type" value="Genomic_DNA"/>
</dbReference>
<evidence type="ECO:0000313" key="1">
    <source>
        <dbReference type="EMBL" id="PKB98034.1"/>
    </source>
</evidence>
<sequence length="70" mass="8450">MAIFIKHFIPTINGQYLPSTQIWAAAVQEVYNFYKQHSLPWLWVYPWNERYSADRCFYGFGQEAVISFYF</sequence>
<organism evidence="1 2">
    <name type="scientific">Rhizophagus irregularis</name>
    <dbReference type="NCBI Taxonomy" id="588596"/>
    <lineage>
        <taxon>Eukaryota</taxon>
        <taxon>Fungi</taxon>
        <taxon>Fungi incertae sedis</taxon>
        <taxon>Mucoromycota</taxon>
        <taxon>Glomeromycotina</taxon>
        <taxon>Glomeromycetes</taxon>
        <taxon>Glomerales</taxon>
        <taxon>Glomeraceae</taxon>
        <taxon>Rhizophagus</taxon>
    </lineage>
</organism>
<comment type="caution">
    <text evidence="1">The sequence shown here is derived from an EMBL/GenBank/DDBJ whole genome shotgun (WGS) entry which is preliminary data.</text>
</comment>
<gene>
    <name evidence="1" type="ORF">RhiirA5_301369</name>
</gene>